<keyword evidence="2" id="KW-1185">Reference proteome</keyword>
<name>A0A221KF17_VITFI</name>
<gene>
    <name evidence="1" type="ORF">VITFI_CDS1615</name>
</gene>
<sequence length="157" mass="16831">MDQHFLTPLFSPKSIVVFAGDPEQPSPQQPMAAALIASLKASGFAGAITWMSIDQQGTLSELAQSRADLAIIALPHDQLEPALEIAGRIRCRAASVISAGLPQARCATLHAIAKHHGMQLSAPTAWASSARCSSSTPAWPANWLPRGRWGWCRSRVR</sequence>
<proteinExistence type="predicted"/>
<dbReference type="SUPFAM" id="SSF51735">
    <property type="entry name" value="NAD(P)-binding Rossmann-fold domains"/>
    <property type="match status" value="1"/>
</dbReference>
<reference evidence="1 2" key="1">
    <citation type="submission" date="2017-07" db="EMBL/GenBank/DDBJ databases">
        <title>Complete Genome Sequence of the cosmetic ferment Vitreoscilla filiformis (ATCC15551).</title>
        <authorList>
            <person name="Contreras S."/>
            <person name="Sagory-Zalkind P."/>
            <person name="Blanquart H."/>
            <person name="Iltis A."/>
            <person name="Morand S.C."/>
        </authorList>
    </citation>
    <scope>NUCLEOTIDE SEQUENCE [LARGE SCALE GENOMIC DNA]</scope>
    <source>
        <strain evidence="1 2">ATCC 15551</strain>
    </source>
</reference>
<protein>
    <submittedName>
        <fullName evidence="1">Uncharacterized protein</fullName>
    </submittedName>
</protein>
<dbReference type="EMBL" id="CP022423">
    <property type="protein sequence ID" value="ASM77393.1"/>
    <property type="molecule type" value="Genomic_DNA"/>
</dbReference>
<dbReference type="KEGG" id="vff:VITFI_CDS1615"/>
<dbReference type="AlphaFoldDB" id="A0A221KF17"/>
<accession>A0A221KF17</accession>
<dbReference type="InterPro" id="IPR036291">
    <property type="entry name" value="NAD(P)-bd_dom_sf"/>
</dbReference>
<dbReference type="Proteomes" id="UP000199729">
    <property type="component" value="Chromosome"/>
</dbReference>
<dbReference type="RefSeq" id="WP_198301683.1">
    <property type="nucleotide sequence ID" value="NZ_CP022423.1"/>
</dbReference>
<organism evidence="1 2">
    <name type="scientific">Vitreoscilla filiformis</name>
    <dbReference type="NCBI Taxonomy" id="63"/>
    <lineage>
        <taxon>Bacteria</taxon>
        <taxon>Pseudomonadati</taxon>
        <taxon>Pseudomonadota</taxon>
        <taxon>Betaproteobacteria</taxon>
        <taxon>Neisseriales</taxon>
        <taxon>Neisseriaceae</taxon>
        <taxon>Vitreoscilla</taxon>
    </lineage>
</organism>
<evidence type="ECO:0000313" key="2">
    <source>
        <dbReference type="Proteomes" id="UP000199729"/>
    </source>
</evidence>
<evidence type="ECO:0000313" key="1">
    <source>
        <dbReference type="EMBL" id="ASM77393.1"/>
    </source>
</evidence>
<dbReference type="Gene3D" id="3.40.50.720">
    <property type="entry name" value="NAD(P)-binding Rossmann-like Domain"/>
    <property type="match status" value="1"/>
</dbReference>